<sequence length="46" mass="5110">MVWEASVICALRRSSWRGALVSKDGASGASAICALRRFIWRIAHLH</sequence>
<evidence type="ECO:0000313" key="2">
    <source>
        <dbReference type="Proteomes" id="UP000265520"/>
    </source>
</evidence>
<feature type="non-terminal residue" evidence="1">
    <location>
        <position position="46"/>
    </location>
</feature>
<dbReference type="Proteomes" id="UP000265520">
    <property type="component" value="Unassembled WGS sequence"/>
</dbReference>
<evidence type="ECO:0000313" key="1">
    <source>
        <dbReference type="EMBL" id="MCI71864.1"/>
    </source>
</evidence>
<comment type="caution">
    <text evidence="1">The sequence shown here is derived from an EMBL/GenBank/DDBJ whole genome shotgun (WGS) entry which is preliminary data.</text>
</comment>
<name>A0A392UGP6_9FABA</name>
<accession>A0A392UGP6</accession>
<proteinExistence type="predicted"/>
<keyword evidence="2" id="KW-1185">Reference proteome</keyword>
<protein>
    <submittedName>
        <fullName evidence="1">Uncharacterized protein</fullName>
    </submittedName>
</protein>
<organism evidence="1 2">
    <name type="scientific">Trifolium medium</name>
    <dbReference type="NCBI Taxonomy" id="97028"/>
    <lineage>
        <taxon>Eukaryota</taxon>
        <taxon>Viridiplantae</taxon>
        <taxon>Streptophyta</taxon>
        <taxon>Embryophyta</taxon>
        <taxon>Tracheophyta</taxon>
        <taxon>Spermatophyta</taxon>
        <taxon>Magnoliopsida</taxon>
        <taxon>eudicotyledons</taxon>
        <taxon>Gunneridae</taxon>
        <taxon>Pentapetalae</taxon>
        <taxon>rosids</taxon>
        <taxon>fabids</taxon>
        <taxon>Fabales</taxon>
        <taxon>Fabaceae</taxon>
        <taxon>Papilionoideae</taxon>
        <taxon>50 kb inversion clade</taxon>
        <taxon>NPAAA clade</taxon>
        <taxon>Hologalegina</taxon>
        <taxon>IRL clade</taxon>
        <taxon>Trifolieae</taxon>
        <taxon>Trifolium</taxon>
    </lineage>
</organism>
<reference evidence="1 2" key="1">
    <citation type="journal article" date="2018" name="Front. Plant Sci.">
        <title>Red Clover (Trifolium pratense) and Zigzag Clover (T. medium) - A Picture of Genomic Similarities and Differences.</title>
        <authorList>
            <person name="Dluhosova J."/>
            <person name="Istvanek J."/>
            <person name="Nedelnik J."/>
            <person name="Repkova J."/>
        </authorList>
    </citation>
    <scope>NUCLEOTIDE SEQUENCE [LARGE SCALE GENOMIC DNA]</scope>
    <source>
        <strain evidence="2">cv. 10/8</strain>
        <tissue evidence="1">Leaf</tissue>
    </source>
</reference>
<dbReference type="AlphaFoldDB" id="A0A392UGP6"/>
<dbReference type="EMBL" id="LXQA010805599">
    <property type="protein sequence ID" value="MCI71864.1"/>
    <property type="molecule type" value="Genomic_DNA"/>
</dbReference>